<organism evidence="3 4">
    <name type="scientific">Bodo saltans</name>
    <name type="common">Flagellated protozoan</name>
    <dbReference type="NCBI Taxonomy" id="75058"/>
    <lineage>
        <taxon>Eukaryota</taxon>
        <taxon>Discoba</taxon>
        <taxon>Euglenozoa</taxon>
        <taxon>Kinetoplastea</taxon>
        <taxon>Metakinetoplastina</taxon>
        <taxon>Eubodonida</taxon>
        <taxon>Bodonidae</taxon>
        <taxon>Bodo</taxon>
    </lineage>
</organism>
<evidence type="ECO:0000256" key="1">
    <source>
        <dbReference type="SAM" id="MobiDB-lite"/>
    </source>
</evidence>
<keyword evidence="2" id="KW-0812">Transmembrane</keyword>
<evidence type="ECO:0000313" key="4">
    <source>
        <dbReference type="Proteomes" id="UP000051952"/>
    </source>
</evidence>
<reference evidence="4" key="1">
    <citation type="submission" date="2015-09" db="EMBL/GenBank/DDBJ databases">
        <authorList>
            <consortium name="Pathogen Informatics"/>
        </authorList>
    </citation>
    <scope>NUCLEOTIDE SEQUENCE [LARGE SCALE GENOMIC DNA]</scope>
    <source>
        <strain evidence="4">Lake Konstanz</strain>
    </source>
</reference>
<evidence type="ECO:0000313" key="3">
    <source>
        <dbReference type="EMBL" id="CUI14734.1"/>
    </source>
</evidence>
<dbReference type="AlphaFoldDB" id="A0A0S4KIE3"/>
<keyword evidence="2" id="KW-1133">Transmembrane helix</keyword>
<keyword evidence="2" id="KW-0472">Membrane</keyword>
<dbReference type="VEuPathDB" id="TriTrypDB:BSAL_13230"/>
<feature type="compositionally biased region" description="Low complexity" evidence="1">
    <location>
        <begin position="221"/>
        <end position="236"/>
    </location>
</feature>
<proteinExistence type="predicted"/>
<gene>
    <name evidence="3" type="ORF">BSAL_13230</name>
</gene>
<name>A0A0S4KIE3_BODSA</name>
<accession>A0A0S4KIE3</accession>
<evidence type="ECO:0000256" key="2">
    <source>
        <dbReference type="SAM" id="Phobius"/>
    </source>
</evidence>
<sequence>MMTCFFFFCICCVCVYISFHWALPCITLFLTSPRNTPSAPPLTRSQSLNGVLIVVFTNLQFVLSLFLFPIFFLLKTSYSPSFLFFSCCRIRRILAAMNWQSTTTSEVNKEKIWSELVKKEHRELRVFDTYRSSTASMSSGKANTAPVSERQKRFLNKNQLLFESSIHMALPELRQRASSSQGPEGSRYALPLHNMQHRCTVLSPTLSSSSGNYEEQHQLSRKLSSQSLSSTQSMGGLSSGGGSASRSPVAVNSTSPFFRPTSASEIGSMVTPLVKHRVSSYRYSIPRTDIRNAVHQ</sequence>
<feature type="transmembrane region" description="Helical" evidence="2">
    <location>
        <begin position="46"/>
        <end position="74"/>
    </location>
</feature>
<keyword evidence="4" id="KW-1185">Reference proteome</keyword>
<feature type="region of interest" description="Disordered" evidence="1">
    <location>
        <begin position="203"/>
        <end position="251"/>
    </location>
</feature>
<protein>
    <submittedName>
        <fullName evidence="3">Membrane-associated protein, putative</fullName>
    </submittedName>
</protein>
<dbReference type="EMBL" id="CYKH01001608">
    <property type="protein sequence ID" value="CUI14734.1"/>
    <property type="molecule type" value="Genomic_DNA"/>
</dbReference>
<feature type="compositionally biased region" description="Polar residues" evidence="1">
    <location>
        <begin position="203"/>
        <end position="213"/>
    </location>
</feature>
<dbReference type="Proteomes" id="UP000051952">
    <property type="component" value="Unassembled WGS sequence"/>
</dbReference>